<sequence length="578" mass="58648">MAAQFGRRLCKGAVTTAVAAAAVAALSASQAPGVTADDNGRSTAADAQPSPDATAGDSGATGKSPYYTDLPPLNTPSPAPTDGTSTVTPVESEAGIPATVLAAYKKAAAELQESKPGCNLPWQLLAAIGQVESGQASGGRVDADGTTTSKILGPQLDGNGFELIRDTDNGAYDGDTAYDSAVGPMQFIPSTWAWAGRDGNGDGVKDPNNIYDAALATGHYLCRYGWDLSDSGDLDSAILSYNPSRHYVNTVLSWLEYYRKGTHEIPDGTGTIPDNRSDGSSGSGGSYSSPSSPSPSHPSHPSKPSTPGSPSPTPPSTTPPPSGTPTPPAPTTPVTPTQSVDHLEDSGTAKLTAMAGDAFTEQISTKAENAAGKGVAKVRIRFTIVGDTDAVFTGGEKVATALTNTSGVATAPALQAGETTGAFTVRATLIGRTVTGPDYTATVTQRVADTLVRTSDTALTCTPGGEFVDAVQVKATYKDAVADKVGATATLIKSADDATENDKGPYFKDADGKTVRTLTGLTTDADGLLKLPQLYSDDSTGTFVLRITTAGGATLDVTLTVAAAETSASPSPSPSASS</sequence>
<dbReference type="CDD" id="cd13399">
    <property type="entry name" value="Slt35-like"/>
    <property type="match status" value="1"/>
</dbReference>
<feature type="compositionally biased region" description="Pro residues" evidence="1">
    <location>
        <begin position="307"/>
        <end position="333"/>
    </location>
</feature>
<dbReference type="GO" id="GO:0009253">
    <property type="term" value="P:peptidoglycan catabolic process"/>
    <property type="evidence" value="ECO:0007669"/>
    <property type="project" value="TreeGrafter"/>
</dbReference>
<feature type="region of interest" description="Disordered" evidence="1">
    <location>
        <begin position="263"/>
        <end position="341"/>
    </location>
</feature>
<accession>A0A101SBA2</accession>
<evidence type="ECO:0000313" key="5">
    <source>
        <dbReference type="Proteomes" id="UP000053669"/>
    </source>
</evidence>
<dbReference type="InterPro" id="IPR043426">
    <property type="entry name" value="MltB-like"/>
</dbReference>
<dbReference type="InterPro" id="IPR031304">
    <property type="entry name" value="SLT_2"/>
</dbReference>
<feature type="signal peptide" evidence="2">
    <location>
        <begin position="1"/>
        <end position="36"/>
    </location>
</feature>
<evidence type="ECO:0000259" key="3">
    <source>
        <dbReference type="Pfam" id="PF13406"/>
    </source>
</evidence>
<dbReference type="Proteomes" id="UP000053669">
    <property type="component" value="Unassembled WGS sequence"/>
</dbReference>
<reference evidence="4 5" key="1">
    <citation type="submission" date="2015-10" db="EMBL/GenBank/DDBJ databases">
        <title>Draft genome sequence of Streptomyces canus DSM 40017, type strain for the species Streptomyces canus.</title>
        <authorList>
            <person name="Ruckert C."/>
            <person name="Winkler A."/>
            <person name="Kalinowski J."/>
            <person name="Kampfer P."/>
            <person name="Glaeser S."/>
        </authorList>
    </citation>
    <scope>NUCLEOTIDE SEQUENCE [LARGE SCALE GENOMIC DNA]</scope>
    <source>
        <strain evidence="4 5">DSM 40017</strain>
    </source>
</reference>
<evidence type="ECO:0000256" key="2">
    <source>
        <dbReference type="SAM" id="SignalP"/>
    </source>
</evidence>
<dbReference type="RefSeq" id="WP_059206110.1">
    <property type="nucleotide sequence ID" value="NZ_KQ948659.1"/>
</dbReference>
<dbReference type="EMBL" id="LMWU01000016">
    <property type="protein sequence ID" value="KUN71022.1"/>
    <property type="molecule type" value="Genomic_DNA"/>
</dbReference>
<feature type="chain" id="PRO_5007105983" evidence="2">
    <location>
        <begin position="37"/>
        <end position="578"/>
    </location>
</feature>
<proteinExistence type="predicted"/>
<evidence type="ECO:0000256" key="1">
    <source>
        <dbReference type="SAM" id="MobiDB-lite"/>
    </source>
</evidence>
<organism evidence="4 5">
    <name type="scientific">Streptomyces canus</name>
    <dbReference type="NCBI Taxonomy" id="58343"/>
    <lineage>
        <taxon>Bacteria</taxon>
        <taxon>Bacillati</taxon>
        <taxon>Actinomycetota</taxon>
        <taxon>Actinomycetes</taxon>
        <taxon>Kitasatosporales</taxon>
        <taxon>Streptomycetaceae</taxon>
        <taxon>Streptomyces</taxon>
        <taxon>Streptomyces aurantiacus group</taxon>
    </lineage>
</organism>
<dbReference type="STRING" id="58343.AQJ46_15360"/>
<gene>
    <name evidence="4" type="ORF">AQJ46_15360</name>
</gene>
<dbReference type="AlphaFoldDB" id="A0A101SBA2"/>
<protein>
    <submittedName>
        <fullName evidence="4">Lytic transglycosylase</fullName>
    </submittedName>
</protein>
<name>A0A101SBA2_9ACTN</name>
<dbReference type="Pfam" id="PF13406">
    <property type="entry name" value="SLT_2"/>
    <property type="match status" value="1"/>
</dbReference>
<feature type="region of interest" description="Disordered" evidence="1">
    <location>
        <begin position="29"/>
        <end position="91"/>
    </location>
</feature>
<comment type="caution">
    <text evidence="4">The sequence shown here is derived from an EMBL/GenBank/DDBJ whole genome shotgun (WGS) entry which is preliminary data.</text>
</comment>
<dbReference type="InterPro" id="IPR023346">
    <property type="entry name" value="Lysozyme-like_dom_sf"/>
</dbReference>
<dbReference type="Gene3D" id="1.10.530.10">
    <property type="match status" value="1"/>
</dbReference>
<feature type="domain" description="Transglycosylase SLT" evidence="3">
    <location>
        <begin position="175"/>
        <end position="227"/>
    </location>
</feature>
<keyword evidence="2" id="KW-0732">Signal</keyword>
<evidence type="ECO:0000313" key="4">
    <source>
        <dbReference type="EMBL" id="KUN71022.1"/>
    </source>
</evidence>
<dbReference type="PANTHER" id="PTHR30163">
    <property type="entry name" value="MEMBRANE-BOUND LYTIC MUREIN TRANSGLYCOSYLASE B"/>
    <property type="match status" value="1"/>
</dbReference>
<dbReference type="SUPFAM" id="SSF53955">
    <property type="entry name" value="Lysozyme-like"/>
    <property type="match status" value="1"/>
</dbReference>
<dbReference type="GO" id="GO:0008933">
    <property type="term" value="F:peptidoglycan lytic transglycosylase activity"/>
    <property type="evidence" value="ECO:0007669"/>
    <property type="project" value="TreeGrafter"/>
</dbReference>
<dbReference type="PANTHER" id="PTHR30163:SF8">
    <property type="entry name" value="LYTIC MUREIN TRANSGLYCOSYLASE"/>
    <property type="match status" value="1"/>
</dbReference>